<evidence type="ECO:0000256" key="7">
    <source>
        <dbReference type="SAM" id="Phobius"/>
    </source>
</evidence>
<dbReference type="AlphaFoldDB" id="A0A6P3WDU3"/>
<dbReference type="KEGG" id="char:105911807"/>
<name>A0A6P3WDU3_CLUHA</name>
<feature type="transmembrane region" description="Helical" evidence="7">
    <location>
        <begin position="12"/>
        <end position="35"/>
    </location>
</feature>
<proteinExistence type="inferred from homology"/>
<evidence type="ECO:0000259" key="8">
    <source>
        <dbReference type="PROSITE" id="PS51751"/>
    </source>
</evidence>
<dbReference type="Pfam" id="PF05241">
    <property type="entry name" value="EBP"/>
    <property type="match status" value="1"/>
</dbReference>
<dbReference type="GO" id="GO:0047750">
    <property type="term" value="F:cholestenol delta-isomerase activity"/>
    <property type="evidence" value="ECO:0007669"/>
    <property type="project" value="InterPro"/>
</dbReference>
<evidence type="ECO:0000313" key="10">
    <source>
        <dbReference type="RefSeq" id="XP_012696095.1"/>
    </source>
</evidence>
<evidence type="ECO:0000313" key="9">
    <source>
        <dbReference type="Proteomes" id="UP000515152"/>
    </source>
</evidence>
<dbReference type="GO" id="GO:0016020">
    <property type="term" value="C:membrane"/>
    <property type="evidence" value="ECO:0007669"/>
    <property type="project" value="UniProtKB-SubCell"/>
</dbReference>
<gene>
    <name evidence="10" type="primary">ebpl</name>
</gene>
<evidence type="ECO:0000256" key="5">
    <source>
        <dbReference type="ARBA" id="ARBA00023136"/>
    </source>
</evidence>
<keyword evidence="9" id="KW-1185">Reference proteome</keyword>
<feature type="transmembrane region" description="Helical" evidence="7">
    <location>
        <begin position="134"/>
        <end position="152"/>
    </location>
</feature>
<dbReference type="OrthoDB" id="58557at2759"/>
<organism evidence="9 10">
    <name type="scientific">Clupea harengus</name>
    <name type="common">Atlantic herring</name>
    <dbReference type="NCBI Taxonomy" id="7950"/>
    <lineage>
        <taxon>Eukaryota</taxon>
        <taxon>Metazoa</taxon>
        <taxon>Chordata</taxon>
        <taxon>Craniata</taxon>
        <taxon>Vertebrata</taxon>
        <taxon>Euteleostomi</taxon>
        <taxon>Actinopterygii</taxon>
        <taxon>Neopterygii</taxon>
        <taxon>Teleostei</taxon>
        <taxon>Clupei</taxon>
        <taxon>Clupeiformes</taxon>
        <taxon>Clupeoidei</taxon>
        <taxon>Clupeidae</taxon>
        <taxon>Clupea</taxon>
    </lineage>
</organism>
<feature type="transmembrane region" description="Helical" evidence="7">
    <location>
        <begin position="47"/>
        <end position="63"/>
    </location>
</feature>
<keyword evidence="3 6" id="KW-0812">Transmembrane</keyword>
<dbReference type="GeneID" id="105911807"/>
<keyword evidence="5 6" id="KW-0472">Membrane</keyword>
<dbReference type="CTD" id="84650"/>
<reference evidence="10" key="1">
    <citation type="submission" date="2025-08" db="UniProtKB">
        <authorList>
            <consortium name="RefSeq"/>
        </authorList>
    </citation>
    <scope>IDENTIFICATION</scope>
</reference>
<dbReference type="PANTHER" id="PTHR14207:SF1">
    <property type="entry name" value="EMOPAMIL-BINDING PROTEIN-LIKE"/>
    <property type="match status" value="1"/>
</dbReference>
<sequence length="212" mass="24437">MTEPIQSDSPALFTQVTVYSLLACAAQFAAGYLFAQIWGKKCSATDRWVLVWLFYDAIVHITLEGPFVYMSLVGTVATSDNIFAELWKEYGKADSRWLHSDPTIVSLELLTVVLDGFLALLLIFAIVKDKHYRHFLQITLCVCELYGGWMTFCPDWLTGSPSLNTSNWLYLWVYLVFFNGVWVVVPGLLLWQSWHMLKSAHHIQRDDFRKKR</sequence>
<comment type="similarity">
    <text evidence="2">Belongs to the EBP family.</text>
</comment>
<evidence type="ECO:0000256" key="4">
    <source>
        <dbReference type="ARBA" id="ARBA00022989"/>
    </source>
</evidence>
<feature type="domain" description="EXPERA" evidence="8">
    <location>
        <begin position="45"/>
        <end position="190"/>
    </location>
</feature>
<dbReference type="RefSeq" id="XP_012696095.1">
    <property type="nucleotide sequence ID" value="XM_012840641.3"/>
</dbReference>
<dbReference type="GO" id="GO:0005783">
    <property type="term" value="C:endoplasmic reticulum"/>
    <property type="evidence" value="ECO:0007669"/>
    <property type="project" value="TreeGrafter"/>
</dbReference>
<accession>A0A6P3WDU3</accession>
<dbReference type="PANTHER" id="PTHR14207">
    <property type="entry name" value="STEROL ISOMERASE"/>
    <property type="match status" value="1"/>
</dbReference>
<evidence type="ECO:0000256" key="6">
    <source>
        <dbReference type="PROSITE-ProRule" id="PRU01087"/>
    </source>
</evidence>
<evidence type="ECO:0000256" key="1">
    <source>
        <dbReference type="ARBA" id="ARBA00004141"/>
    </source>
</evidence>
<dbReference type="GO" id="GO:0016125">
    <property type="term" value="P:sterol metabolic process"/>
    <property type="evidence" value="ECO:0007669"/>
    <property type="project" value="InterPro"/>
</dbReference>
<keyword evidence="4 6" id="KW-1133">Transmembrane helix</keyword>
<protein>
    <submittedName>
        <fullName evidence="10">Emopamil-binding protein-like</fullName>
    </submittedName>
</protein>
<dbReference type="PROSITE" id="PS51751">
    <property type="entry name" value="EXPERA"/>
    <property type="match status" value="1"/>
</dbReference>
<evidence type="ECO:0000256" key="3">
    <source>
        <dbReference type="ARBA" id="ARBA00022692"/>
    </source>
</evidence>
<evidence type="ECO:0000256" key="2">
    <source>
        <dbReference type="ARBA" id="ARBA00008337"/>
    </source>
</evidence>
<feature type="transmembrane region" description="Helical" evidence="7">
    <location>
        <begin position="172"/>
        <end position="191"/>
    </location>
</feature>
<comment type="subcellular location">
    <subcellularLocation>
        <location evidence="1">Membrane</location>
        <topology evidence="1">Multi-pass membrane protein</topology>
    </subcellularLocation>
</comment>
<dbReference type="InterPro" id="IPR007905">
    <property type="entry name" value="EBP"/>
</dbReference>
<dbReference type="InterPro" id="IPR033118">
    <property type="entry name" value="EXPERA"/>
</dbReference>
<dbReference type="Proteomes" id="UP000515152">
    <property type="component" value="Chromosome 21"/>
</dbReference>
<feature type="transmembrane region" description="Helical" evidence="7">
    <location>
        <begin position="104"/>
        <end position="127"/>
    </location>
</feature>